<evidence type="ECO:0000313" key="1">
    <source>
        <dbReference type="EMBL" id="JAH32910.1"/>
    </source>
</evidence>
<organism evidence="1">
    <name type="scientific">Anguilla anguilla</name>
    <name type="common">European freshwater eel</name>
    <name type="synonym">Muraena anguilla</name>
    <dbReference type="NCBI Taxonomy" id="7936"/>
    <lineage>
        <taxon>Eukaryota</taxon>
        <taxon>Metazoa</taxon>
        <taxon>Chordata</taxon>
        <taxon>Craniata</taxon>
        <taxon>Vertebrata</taxon>
        <taxon>Euteleostomi</taxon>
        <taxon>Actinopterygii</taxon>
        <taxon>Neopterygii</taxon>
        <taxon>Teleostei</taxon>
        <taxon>Anguilliformes</taxon>
        <taxon>Anguillidae</taxon>
        <taxon>Anguilla</taxon>
    </lineage>
</organism>
<name>A0A0E9RX19_ANGAN</name>
<reference evidence="1" key="1">
    <citation type="submission" date="2014-11" db="EMBL/GenBank/DDBJ databases">
        <authorList>
            <person name="Amaro Gonzalez C."/>
        </authorList>
    </citation>
    <scope>NUCLEOTIDE SEQUENCE</scope>
</reference>
<proteinExistence type="predicted"/>
<reference evidence="1" key="2">
    <citation type="journal article" date="2015" name="Fish Shellfish Immunol.">
        <title>Early steps in the European eel (Anguilla anguilla)-Vibrio vulnificus interaction in the gills: Role of the RtxA13 toxin.</title>
        <authorList>
            <person name="Callol A."/>
            <person name="Pajuelo D."/>
            <person name="Ebbesson L."/>
            <person name="Teles M."/>
            <person name="MacKenzie S."/>
            <person name="Amaro C."/>
        </authorList>
    </citation>
    <scope>NUCLEOTIDE SEQUENCE</scope>
</reference>
<sequence>MFPSNLHYVKWQ</sequence>
<dbReference type="EMBL" id="GBXM01075667">
    <property type="protein sequence ID" value="JAH32910.1"/>
    <property type="molecule type" value="Transcribed_RNA"/>
</dbReference>
<protein>
    <submittedName>
        <fullName evidence="1">Uncharacterized protein</fullName>
    </submittedName>
</protein>
<accession>A0A0E9RX19</accession>